<comment type="caution">
    <text evidence="2">The sequence shown here is derived from an EMBL/GenBank/DDBJ whole genome shotgun (WGS) entry which is preliminary data.</text>
</comment>
<evidence type="ECO:0000313" key="3">
    <source>
        <dbReference type="Proteomes" id="UP001420932"/>
    </source>
</evidence>
<gene>
    <name evidence="2" type="ORF">Syun_003919</name>
</gene>
<sequence length="180" mass="20216">MMRILIANQDRLSKDFVQLKNETIASHASSIKHLEVQIGQLALQVGRTEEKGKLPSQPHPNPNANVSAVTLRSGRELEEALKEPKLKEATLSPKRSSRARSSTISHRDGKLGKETQPSLKILPPFPQRLIKNKKAGEEKEILEILRKVAINIPLLDALAHMPRYAKLLKDLCTKERSTQR</sequence>
<proteinExistence type="predicted"/>
<evidence type="ECO:0000313" key="2">
    <source>
        <dbReference type="EMBL" id="KAK9163017.1"/>
    </source>
</evidence>
<evidence type="ECO:0000256" key="1">
    <source>
        <dbReference type="SAM" id="MobiDB-lite"/>
    </source>
</evidence>
<feature type="compositionally biased region" description="Basic and acidic residues" evidence="1">
    <location>
        <begin position="79"/>
        <end position="88"/>
    </location>
</feature>
<dbReference type="Proteomes" id="UP001420932">
    <property type="component" value="Unassembled WGS sequence"/>
</dbReference>
<dbReference type="EMBL" id="JBBNAF010000002">
    <property type="protein sequence ID" value="KAK9163017.1"/>
    <property type="molecule type" value="Genomic_DNA"/>
</dbReference>
<name>A0AAP0L209_9MAGN</name>
<dbReference type="AlphaFoldDB" id="A0AAP0L209"/>
<protein>
    <submittedName>
        <fullName evidence="2">Uncharacterized protein</fullName>
    </submittedName>
</protein>
<reference evidence="2 3" key="1">
    <citation type="submission" date="2024-01" db="EMBL/GenBank/DDBJ databases">
        <title>Genome assemblies of Stephania.</title>
        <authorList>
            <person name="Yang L."/>
        </authorList>
    </citation>
    <scope>NUCLEOTIDE SEQUENCE [LARGE SCALE GENOMIC DNA]</scope>
    <source>
        <strain evidence="2">YNDBR</strain>
        <tissue evidence="2">Leaf</tissue>
    </source>
</reference>
<accession>A0AAP0L209</accession>
<organism evidence="2 3">
    <name type="scientific">Stephania yunnanensis</name>
    <dbReference type="NCBI Taxonomy" id="152371"/>
    <lineage>
        <taxon>Eukaryota</taxon>
        <taxon>Viridiplantae</taxon>
        <taxon>Streptophyta</taxon>
        <taxon>Embryophyta</taxon>
        <taxon>Tracheophyta</taxon>
        <taxon>Spermatophyta</taxon>
        <taxon>Magnoliopsida</taxon>
        <taxon>Ranunculales</taxon>
        <taxon>Menispermaceae</taxon>
        <taxon>Menispermoideae</taxon>
        <taxon>Cissampelideae</taxon>
        <taxon>Stephania</taxon>
    </lineage>
</organism>
<feature type="region of interest" description="Disordered" evidence="1">
    <location>
        <begin position="79"/>
        <end position="118"/>
    </location>
</feature>
<keyword evidence="3" id="KW-1185">Reference proteome</keyword>